<name>A0A918MRG2_9FLAO</name>
<dbReference type="AlphaFoldDB" id="A0A918MRG2"/>
<reference evidence="1" key="1">
    <citation type="journal article" date="2014" name="Int. J. Syst. Evol. Microbiol.">
        <title>Complete genome sequence of Corynebacterium casei LMG S-19264T (=DSM 44701T), isolated from a smear-ripened cheese.</title>
        <authorList>
            <consortium name="US DOE Joint Genome Institute (JGI-PGF)"/>
            <person name="Walter F."/>
            <person name="Albersmeier A."/>
            <person name="Kalinowski J."/>
            <person name="Ruckert C."/>
        </authorList>
    </citation>
    <scope>NUCLEOTIDE SEQUENCE</scope>
    <source>
        <strain evidence="1">KCTC 12113</strain>
    </source>
</reference>
<evidence type="ECO:0000313" key="1">
    <source>
        <dbReference type="EMBL" id="GGW51923.1"/>
    </source>
</evidence>
<comment type="caution">
    <text evidence="1">The sequence shown here is derived from an EMBL/GenBank/DDBJ whole genome shotgun (WGS) entry which is preliminary data.</text>
</comment>
<sequence length="252" mass="29399">MKIFTILFLVINSINFIHSQNLKAKITYQATLNNEDFYSRLVKDSTRTQVERDAEINAISSSSPMNFHLFISGTEGLYQAEYDLPTKRSLGYKPNRTGIFARHDNIYYTNLETKEKFYQSFWSKEVLVDLDKVNWKLTQESKKIENYMCYKAIADLESQNIPQMKLIGQVVAWYTPEIPTSFGIQKFNGLPGLTLELITDYDKGKVYYTATKIELNPEEEINIKKPKGKKVSEQEYVELIEKLTNIRRSQRQ</sequence>
<organism evidence="1 2">
    <name type="scientific">Arenibacter certesii</name>
    <dbReference type="NCBI Taxonomy" id="228955"/>
    <lineage>
        <taxon>Bacteria</taxon>
        <taxon>Pseudomonadati</taxon>
        <taxon>Bacteroidota</taxon>
        <taxon>Flavobacteriia</taxon>
        <taxon>Flavobacteriales</taxon>
        <taxon>Flavobacteriaceae</taxon>
        <taxon>Arenibacter</taxon>
    </lineage>
</organism>
<dbReference type="InterPro" id="IPR005901">
    <property type="entry name" value="GLPGLI"/>
</dbReference>
<dbReference type="EMBL" id="BMWP01000064">
    <property type="protein sequence ID" value="GGW51923.1"/>
    <property type="molecule type" value="Genomic_DNA"/>
</dbReference>
<dbReference type="RefSeq" id="WP_051315784.1">
    <property type="nucleotide sequence ID" value="NZ_BMWP01000064.1"/>
</dbReference>
<keyword evidence="2" id="KW-1185">Reference proteome</keyword>
<dbReference type="Pfam" id="PF09697">
    <property type="entry name" value="Porph_ging"/>
    <property type="match status" value="1"/>
</dbReference>
<protein>
    <submittedName>
        <fullName evidence="1">GLPGLI family protein</fullName>
    </submittedName>
</protein>
<dbReference type="Proteomes" id="UP000634668">
    <property type="component" value="Unassembled WGS sequence"/>
</dbReference>
<dbReference type="NCBIfam" id="TIGR01200">
    <property type="entry name" value="GLPGLI"/>
    <property type="match status" value="1"/>
</dbReference>
<evidence type="ECO:0000313" key="2">
    <source>
        <dbReference type="Proteomes" id="UP000634668"/>
    </source>
</evidence>
<proteinExistence type="predicted"/>
<gene>
    <name evidence="1" type="ORF">GCM10007383_39000</name>
</gene>
<reference evidence="1" key="2">
    <citation type="submission" date="2020-09" db="EMBL/GenBank/DDBJ databases">
        <authorList>
            <person name="Sun Q."/>
            <person name="Kim S."/>
        </authorList>
    </citation>
    <scope>NUCLEOTIDE SEQUENCE</scope>
    <source>
        <strain evidence="1">KCTC 12113</strain>
    </source>
</reference>
<accession>A0A918MRG2</accession>